<protein>
    <submittedName>
        <fullName evidence="2">Hydrogenase maturation protein HypC</fullName>
    </submittedName>
</protein>
<dbReference type="GO" id="GO:0051604">
    <property type="term" value="P:protein maturation"/>
    <property type="evidence" value="ECO:0007669"/>
    <property type="project" value="TreeGrafter"/>
</dbReference>
<dbReference type="EMBL" id="FQZM01000015">
    <property type="protein sequence ID" value="SHI94952.1"/>
    <property type="molecule type" value="Genomic_DNA"/>
</dbReference>
<comment type="similarity">
    <text evidence="1">Belongs to the HupF/HypC family.</text>
</comment>
<proteinExistence type="inferred from homology"/>
<evidence type="ECO:0000313" key="2">
    <source>
        <dbReference type="EMBL" id="SHI94952.1"/>
    </source>
</evidence>
<dbReference type="PROSITE" id="PS01097">
    <property type="entry name" value="HUPF_HYPC"/>
    <property type="match status" value="1"/>
</dbReference>
<dbReference type="GO" id="GO:1902670">
    <property type="term" value="F:carbon dioxide binding"/>
    <property type="evidence" value="ECO:0007669"/>
    <property type="project" value="TreeGrafter"/>
</dbReference>
<dbReference type="Gene3D" id="2.30.30.140">
    <property type="match status" value="1"/>
</dbReference>
<dbReference type="Proteomes" id="UP000184529">
    <property type="component" value="Unassembled WGS sequence"/>
</dbReference>
<dbReference type="GO" id="GO:0005506">
    <property type="term" value="F:iron ion binding"/>
    <property type="evidence" value="ECO:0007669"/>
    <property type="project" value="TreeGrafter"/>
</dbReference>
<dbReference type="OrthoDB" id="9806017at2"/>
<gene>
    <name evidence="2" type="ORF">SAMN02745219_01430</name>
</gene>
<dbReference type="FunFam" id="2.30.30.140:FF:000022">
    <property type="entry name" value="Hydrogenase assembly chaperone HybG"/>
    <property type="match status" value="1"/>
</dbReference>
<dbReference type="AlphaFoldDB" id="A0A1M6FB97"/>
<dbReference type="SUPFAM" id="SSF159127">
    <property type="entry name" value="HupF/HypC-like"/>
    <property type="match status" value="1"/>
</dbReference>
<dbReference type="Pfam" id="PF01455">
    <property type="entry name" value="HupF_HypC"/>
    <property type="match status" value="1"/>
</dbReference>
<accession>A0A1M6FB97</accession>
<dbReference type="InterPro" id="IPR019812">
    <property type="entry name" value="Hydgase_assmbl_chp_CS"/>
</dbReference>
<evidence type="ECO:0000256" key="1">
    <source>
        <dbReference type="ARBA" id="ARBA00006018"/>
    </source>
</evidence>
<keyword evidence="3" id="KW-1185">Reference proteome</keyword>
<dbReference type="NCBIfam" id="TIGR00074">
    <property type="entry name" value="hypC_hupF"/>
    <property type="match status" value="1"/>
</dbReference>
<name>A0A1M6FB97_9FIRM</name>
<dbReference type="PANTHER" id="PTHR35177">
    <property type="entry name" value="HYDROGENASE MATURATION FACTOR HYBG"/>
    <property type="match status" value="1"/>
</dbReference>
<sequence length="85" mass="9290">MCLGIPGRVIEVHPEEQTAVIETFGVKNRVSTFFVPDVRVGDYLMVHTGYAIEKINVEEAEIRIKLLEEVLGNAVPGEVSGPGPQ</sequence>
<organism evidence="2 3">
    <name type="scientific">Desulfofundulus thermosubterraneus DSM 16057</name>
    <dbReference type="NCBI Taxonomy" id="1121432"/>
    <lineage>
        <taxon>Bacteria</taxon>
        <taxon>Bacillati</taxon>
        <taxon>Bacillota</taxon>
        <taxon>Clostridia</taxon>
        <taxon>Eubacteriales</taxon>
        <taxon>Peptococcaceae</taxon>
        <taxon>Desulfofundulus</taxon>
    </lineage>
</organism>
<reference evidence="3" key="1">
    <citation type="submission" date="2016-11" db="EMBL/GenBank/DDBJ databases">
        <authorList>
            <person name="Varghese N."/>
            <person name="Submissions S."/>
        </authorList>
    </citation>
    <scope>NUCLEOTIDE SEQUENCE [LARGE SCALE GENOMIC DNA]</scope>
    <source>
        <strain evidence="3">DSM 16057</strain>
    </source>
</reference>
<dbReference type="PANTHER" id="PTHR35177:SF2">
    <property type="entry name" value="HYDROGENASE MATURATION FACTOR HYBG"/>
    <property type="match status" value="1"/>
</dbReference>
<dbReference type="STRING" id="1121432.SAMN02745219_01430"/>
<evidence type="ECO:0000313" key="3">
    <source>
        <dbReference type="Proteomes" id="UP000184529"/>
    </source>
</evidence>
<dbReference type="PRINTS" id="PR00445">
    <property type="entry name" value="HUPFHYPC"/>
</dbReference>
<dbReference type="InterPro" id="IPR001109">
    <property type="entry name" value="Hydrogenase_HupF/HypC"/>
</dbReference>